<protein>
    <submittedName>
        <fullName evidence="1">Uncharacterized protein</fullName>
    </submittedName>
</protein>
<evidence type="ECO:0000313" key="1">
    <source>
        <dbReference type="EMBL" id="JAD14750.1"/>
    </source>
</evidence>
<dbReference type="AlphaFoldDB" id="A0A0A8XQA1"/>
<organism evidence="1">
    <name type="scientific">Arundo donax</name>
    <name type="common">Giant reed</name>
    <name type="synonym">Donax arundinaceus</name>
    <dbReference type="NCBI Taxonomy" id="35708"/>
    <lineage>
        <taxon>Eukaryota</taxon>
        <taxon>Viridiplantae</taxon>
        <taxon>Streptophyta</taxon>
        <taxon>Embryophyta</taxon>
        <taxon>Tracheophyta</taxon>
        <taxon>Spermatophyta</taxon>
        <taxon>Magnoliopsida</taxon>
        <taxon>Liliopsida</taxon>
        <taxon>Poales</taxon>
        <taxon>Poaceae</taxon>
        <taxon>PACMAD clade</taxon>
        <taxon>Arundinoideae</taxon>
        <taxon>Arundineae</taxon>
        <taxon>Arundo</taxon>
    </lineage>
</organism>
<reference evidence="1" key="2">
    <citation type="journal article" date="2015" name="Data Brief">
        <title>Shoot transcriptome of the giant reed, Arundo donax.</title>
        <authorList>
            <person name="Barrero R.A."/>
            <person name="Guerrero F.D."/>
            <person name="Moolhuijzen P."/>
            <person name="Goolsby J.A."/>
            <person name="Tidwell J."/>
            <person name="Bellgard S.E."/>
            <person name="Bellgard M.I."/>
        </authorList>
    </citation>
    <scope>NUCLEOTIDE SEQUENCE</scope>
    <source>
        <tissue evidence="1">Shoot tissue taken approximately 20 cm above the soil surface</tissue>
    </source>
</reference>
<sequence>MVILEGWVMGKNQATTIACQVE</sequence>
<accession>A0A0A8XQA1</accession>
<name>A0A0A8XQA1_ARUDO</name>
<reference evidence="1" key="1">
    <citation type="submission" date="2014-09" db="EMBL/GenBank/DDBJ databases">
        <authorList>
            <person name="Magalhaes I.L.F."/>
            <person name="Oliveira U."/>
            <person name="Santos F.R."/>
            <person name="Vidigal T.H.D.A."/>
            <person name="Brescovit A.D."/>
            <person name="Santos A.J."/>
        </authorList>
    </citation>
    <scope>NUCLEOTIDE SEQUENCE</scope>
    <source>
        <tissue evidence="1">Shoot tissue taken approximately 20 cm above the soil surface</tissue>
    </source>
</reference>
<proteinExistence type="predicted"/>
<dbReference type="EMBL" id="GBRH01283145">
    <property type="protein sequence ID" value="JAD14750.1"/>
    <property type="molecule type" value="Transcribed_RNA"/>
</dbReference>